<gene>
    <name evidence="3" type="ORF">KB449_29920</name>
</gene>
<dbReference type="InterPro" id="IPR005149">
    <property type="entry name" value="Tscrpt_reg_PadR_N"/>
</dbReference>
<name>A0ABT6TQR9_9BACL</name>
<protein>
    <submittedName>
        <fullName evidence="3">PadR family transcriptional regulator</fullName>
    </submittedName>
</protein>
<dbReference type="InterPro" id="IPR036388">
    <property type="entry name" value="WH-like_DNA-bd_sf"/>
</dbReference>
<dbReference type="Pfam" id="PF03551">
    <property type="entry name" value="PadR"/>
    <property type="match status" value="1"/>
</dbReference>
<evidence type="ECO:0000259" key="2">
    <source>
        <dbReference type="Pfam" id="PF10400"/>
    </source>
</evidence>
<comment type="caution">
    <text evidence="3">The sequence shown here is derived from an EMBL/GenBank/DDBJ whole genome shotgun (WGS) entry which is preliminary data.</text>
</comment>
<dbReference type="InterPro" id="IPR036390">
    <property type="entry name" value="WH_DNA-bd_sf"/>
</dbReference>
<feature type="domain" description="Transcription regulator PadR N-terminal" evidence="1">
    <location>
        <begin position="8"/>
        <end position="77"/>
    </location>
</feature>
<dbReference type="PANTHER" id="PTHR43252">
    <property type="entry name" value="TRANSCRIPTIONAL REGULATOR YQJI"/>
    <property type="match status" value="1"/>
</dbReference>
<evidence type="ECO:0000313" key="3">
    <source>
        <dbReference type="EMBL" id="MDI4649192.1"/>
    </source>
</evidence>
<dbReference type="InterPro" id="IPR018309">
    <property type="entry name" value="Tscrpt_reg_PadR_C"/>
</dbReference>
<dbReference type="Gene3D" id="6.10.140.190">
    <property type="match status" value="1"/>
</dbReference>
<accession>A0ABT6TQR9</accession>
<dbReference type="Pfam" id="PF10400">
    <property type="entry name" value="Vir_act_alpha_C"/>
    <property type="match status" value="1"/>
</dbReference>
<feature type="domain" description="Transcription regulator PadR C-terminal" evidence="2">
    <location>
        <begin position="89"/>
        <end position="179"/>
    </location>
</feature>
<dbReference type="EMBL" id="JAGRPV010000001">
    <property type="protein sequence ID" value="MDI4649192.1"/>
    <property type="molecule type" value="Genomic_DNA"/>
</dbReference>
<proteinExistence type="predicted"/>
<sequence length="183" mass="21313">MNTLSYGLLSLLAQSSFSGYDLMLRIQPFWPAKHSQIYPLLAKLEQDDYIRFELVSQRDKPDKKVYSLTGKGQEALKDWFDQPTAEPALRDEMMLKVFCMSYAKRESARKMLADRLTFHEEQRLKYESKLVELKGRADWPEAGLPEPSHPLFGAYLLTRKAIMSNETNTEWCRWVLSLLPESD</sequence>
<evidence type="ECO:0000313" key="4">
    <source>
        <dbReference type="Proteomes" id="UP001161691"/>
    </source>
</evidence>
<evidence type="ECO:0000259" key="1">
    <source>
        <dbReference type="Pfam" id="PF03551"/>
    </source>
</evidence>
<dbReference type="RefSeq" id="WP_282911851.1">
    <property type="nucleotide sequence ID" value="NZ_JAGRPV010000001.1"/>
</dbReference>
<dbReference type="Proteomes" id="UP001161691">
    <property type="component" value="Unassembled WGS sequence"/>
</dbReference>
<dbReference type="PANTHER" id="PTHR43252:SF2">
    <property type="entry name" value="TRANSCRIPTION REGULATOR, PADR-LIKE FAMILY"/>
    <property type="match status" value="1"/>
</dbReference>
<reference evidence="3" key="1">
    <citation type="submission" date="2023-04" db="EMBL/GenBank/DDBJ databases">
        <title>Comparative genomic analysis of Cohnella hashimotonis sp. nov., isolated from the International Space Station.</title>
        <authorList>
            <person name="Venkateswaran K."/>
            <person name="Simpson A."/>
        </authorList>
    </citation>
    <scope>NUCLEOTIDE SEQUENCE</scope>
    <source>
        <strain evidence="3">F6_2S_P_1</strain>
    </source>
</reference>
<keyword evidence="4" id="KW-1185">Reference proteome</keyword>
<dbReference type="Gene3D" id="1.10.10.10">
    <property type="entry name" value="Winged helix-like DNA-binding domain superfamily/Winged helix DNA-binding domain"/>
    <property type="match status" value="1"/>
</dbReference>
<organism evidence="3 4">
    <name type="scientific">Cohnella hashimotonis</name>
    <dbReference type="NCBI Taxonomy" id="2826895"/>
    <lineage>
        <taxon>Bacteria</taxon>
        <taxon>Bacillati</taxon>
        <taxon>Bacillota</taxon>
        <taxon>Bacilli</taxon>
        <taxon>Bacillales</taxon>
        <taxon>Paenibacillaceae</taxon>
        <taxon>Cohnella</taxon>
    </lineage>
</organism>
<dbReference type="SUPFAM" id="SSF46785">
    <property type="entry name" value="Winged helix' DNA-binding domain"/>
    <property type="match status" value="1"/>
</dbReference>